<accession>A0ABW8MAT9</accession>
<organism evidence="12 13">
    <name type="scientific">Caballeronia udeis</name>
    <dbReference type="NCBI Taxonomy" id="1232866"/>
    <lineage>
        <taxon>Bacteria</taxon>
        <taxon>Pseudomonadati</taxon>
        <taxon>Pseudomonadota</taxon>
        <taxon>Betaproteobacteria</taxon>
        <taxon>Burkholderiales</taxon>
        <taxon>Burkholderiaceae</taxon>
        <taxon>Caballeronia</taxon>
    </lineage>
</organism>
<evidence type="ECO:0000259" key="11">
    <source>
        <dbReference type="PROSITE" id="PS50928"/>
    </source>
</evidence>
<comment type="similarity">
    <text evidence="3">Belongs to the binding-protein-dependent transport system permease family. HisMQ subfamily.</text>
</comment>
<feature type="transmembrane region" description="Helical" evidence="10">
    <location>
        <begin position="57"/>
        <end position="80"/>
    </location>
</feature>
<dbReference type="Pfam" id="PF00528">
    <property type="entry name" value="BPD_transp_1"/>
    <property type="match status" value="1"/>
</dbReference>
<dbReference type="SUPFAM" id="SSF161098">
    <property type="entry name" value="MetI-like"/>
    <property type="match status" value="1"/>
</dbReference>
<name>A0ABW8MAT9_9BURK</name>
<evidence type="ECO:0000256" key="6">
    <source>
        <dbReference type="ARBA" id="ARBA00022692"/>
    </source>
</evidence>
<sequence>MHYTWDFATVLAYKVLFLRGLITTLLYTVGTVAAGLVMGLAAGCARTFGNRLIAAPFRLYVEVFRCTPLLVQLVWMYYALPVLTGATMTPGMASFLTLTLYTGAFYAEIFRGGIAAVDKGQWEAGRATGMMPVMVFHRIILPQAVRVMIPSFINQTVTQLKNTSLISTIAVADLVYQGSVVTAATYRPLEVYTAVAVLYFIVLFPVTTFAEYVERRLGAHKA</sequence>
<dbReference type="InterPro" id="IPR000515">
    <property type="entry name" value="MetI-like"/>
</dbReference>
<dbReference type="Gene3D" id="1.10.3720.10">
    <property type="entry name" value="MetI-like"/>
    <property type="match status" value="1"/>
</dbReference>
<feature type="transmembrane region" description="Helical" evidence="10">
    <location>
        <begin position="191"/>
        <end position="213"/>
    </location>
</feature>
<comment type="caution">
    <text evidence="12">The sequence shown here is derived from an EMBL/GenBank/DDBJ whole genome shotgun (WGS) entry which is preliminary data.</text>
</comment>
<dbReference type="InterPro" id="IPR035906">
    <property type="entry name" value="MetI-like_sf"/>
</dbReference>
<dbReference type="CDD" id="cd06261">
    <property type="entry name" value="TM_PBP2"/>
    <property type="match status" value="1"/>
</dbReference>
<keyword evidence="8 10" id="KW-1133">Transmembrane helix</keyword>
<feature type="transmembrane region" description="Helical" evidence="10">
    <location>
        <begin position="92"/>
        <end position="114"/>
    </location>
</feature>
<comment type="subcellular location">
    <subcellularLocation>
        <location evidence="2">Cell inner membrane</location>
        <topology evidence="2">Multi-pass membrane protein</topology>
    </subcellularLocation>
    <subcellularLocation>
        <location evidence="10">Cell membrane</location>
        <topology evidence="10">Multi-pass membrane protein</topology>
    </subcellularLocation>
</comment>
<keyword evidence="5" id="KW-1003">Cell membrane</keyword>
<evidence type="ECO:0000313" key="13">
    <source>
        <dbReference type="Proteomes" id="UP001620514"/>
    </source>
</evidence>
<dbReference type="PANTHER" id="PTHR30614">
    <property type="entry name" value="MEMBRANE COMPONENT OF AMINO ACID ABC TRANSPORTER"/>
    <property type="match status" value="1"/>
</dbReference>
<evidence type="ECO:0000256" key="2">
    <source>
        <dbReference type="ARBA" id="ARBA00004429"/>
    </source>
</evidence>
<keyword evidence="13" id="KW-1185">Reference proteome</keyword>
<dbReference type="InterPro" id="IPR010065">
    <property type="entry name" value="AA_ABC_transptr_permease_3TM"/>
</dbReference>
<comment type="function">
    <text evidence="1">Part of the binding-protein-dependent transport system for glutamine; probably responsible for the translocation of the substrate across the membrane.</text>
</comment>
<evidence type="ECO:0000256" key="3">
    <source>
        <dbReference type="ARBA" id="ARBA00010072"/>
    </source>
</evidence>
<feature type="domain" description="ABC transmembrane type-1" evidence="11">
    <location>
        <begin position="21"/>
        <end position="210"/>
    </location>
</feature>
<protein>
    <submittedName>
        <fullName evidence="12">Polar amino acid transport system permease protein</fullName>
    </submittedName>
</protein>
<keyword evidence="9 10" id="KW-0472">Membrane</keyword>
<evidence type="ECO:0000313" key="12">
    <source>
        <dbReference type="EMBL" id="MFK4440767.1"/>
    </source>
</evidence>
<keyword evidence="4 10" id="KW-0813">Transport</keyword>
<evidence type="ECO:0000256" key="10">
    <source>
        <dbReference type="RuleBase" id="RU363032"/>
    </source>
</evidence>
<proteinExistence type="inferred from homology"/>
<keyword evidence="7" id="KW-0029">Amino-acid transport</keyword>
<evidence type="ECO:0000256" key="1">
    <source>
        <dbReference type="ARBA" id="ARBA00003159"/>
    </source>
</evidence>
<feature type="transmembrane region" description="Helical" evidence="10">
    <location>
        <begin position="20"/>
        <end position="45"/>
    </location>
</feature>
<dbReference type="PROSITE" id="PS50928">
    <property type="entry name" value="ABC_TM1"/>
    <property type="match status" value="1"/>
</dbReference>
<dbReference type="PANTHER" id="PTHR30614:SF20">
    <property type="entry name" value="GLUTAMINE TRANSPORT SYSTEM PERMEASE PROTEIN GLNP"/>
    <property type="match status" value="1"/>
</dbReference>
<evidence type="ECO:0000256" key="8">
    <source>
        <dbReference type="ARBA" id="ARBA00022989"/>
    </source>
</evidence>
<evidence type="ECO:0000256" key="9">
    <source>
        <dbReference type="ARBA" id="ARBA00023136"/>
    </source>
</evidence>
<evidence type="ECO:0000256" key="5">
    <source>
        <dbReference type="ARBA" id="ARBA00022475"/>
    </source>
</evidence>
<evidence type="ECO:0000256" key="7">
    <source>
        <dbReference type="ARBA" id="ARBA00022970"/>
    </source>
</evidence>
<dbReference type="RefSeq" id="WP_404604455.1">
    <property type="nucleotide sequence ID" value="NZ_JBIYDN010000002.1"/>
</dbReference>
<dbReference type="Proteomes" id="UP001620514">
    <property type="component" value="Unassembled WGS sequence"/>
</dbReference>
<gene>
    <name evidence="12" type="ORF">ABH943_000773</name>
</gene>
<reference evidence="12 13" key="1">
    <citation type="submission" date="2024-11" db="EMBL/GenBank/DDBJ databases">
        <title>Using genomics to understand microbial adaptation to soil warming.</title>
        <authorList>
            <person name="Deangelis K.M. PhD."/>
        </authorList>
    </citation>
    <scope>NUCLEOTIDE SEQUENCE [LARGE SCALE GENOMIC DNA]</scope>
    <source>
        <strain evidence="12 13">GAS97</strain>
    </source>
</reference>
<keyword evidence="6 10" id="KW-0812">Transmembrane</keyword>
<evidence type="ECO:0000256" key="4">
    <source>
        <dbReference type="ARBA" id="ARBA00022448"/>
    </source>
</evidence>
<dbReference type="EMBL" id="JBIYDN010000002">
    <property type="protein sequence ID" value="MFK4440767.1"/>
    <property type="molecule type" value="Genomic_DNA"/>
</dbReference>
<dbReference type="NCBIfam" id="TIGR01726">
    <property type="entry name" value="HEQRo_perm_3TM"/>
    <property type="match status" value="1"/>
</dbReference>
<dbReference type="InterPro" id="IPR043429">
    <property type="entry name" value="ArtM/GltK/GlnP/TcyL/YhdX-like"/>
</dbReference>